<evidence type="ECO:0000259" key="10">
    <source>
        <dbReference type="PROSITE" id="PS50109"/>
    </source>
</evidence>
<reference evidence="14 15" key="1">
    <citation type="journal article" date="2024" name="Curr. Microbiol.">
        <title>Luteibacter sahnii sp. nov., A Novel Yellow-Colored Xanthomonadin Pigment Producing Probiotic Bacterium from Healthy Rice Seed Microbiome.</title>
        <authorList>
            <person name="Jaiswal G."/>
            <person name="Rana R."/>
            <person name="Nayak P.K."/>
            <person name="Chouhan R."/>
            <person name="Gandhi S.G."/>
            <person name="Patel H.K."/>
            <person name="Patil P.B."/>
        </authorList>
    </citation>
    <scope>NUCLEOTIDE SEQUENCE [LARGE SCALE GENOMIC DNA]</scope>
    <source>
        <strain evidence="14 15">PPL201</strain>
    </source>
</reference>
<evidence type="ECO:0000256" key="2">
    <source>
        <dbReference type="ARBA" id="ARBA00012438"/>
    </source>
</evidence>
<dbReference type="EMBL" id="JARJJS010000002">
    <property type="protein sequence ID" value="MDF4025201.1"/>
    <property type="molecule type" value="Genomic_DNA"/>
</dbReference>
<accession>A0ABT6BAN8</accession>
<name>A0ABT6BAN8_9GAMM</name>
<evidence type="ECO:0000256" key="7">
    <source>
        <dbReference type="PROSITE-ProRule" id="PRU00110"/>
    </source>
</evidence>
<evidence type="ECO:0000313" key="15">
    <source>
        <dbReference type="Proteomes" id="UP001528850"/>
    </source>
</evidence>
<dbReference type="Pfam" id="PF26379">
    <property type="entry name" value="FimL_2nd"/>
    <property type="match status" value="1"/>
</dbReference>
<dbReference type="SMART" id="SM00387">
    <property type="entry name" value="HATPase_c"/>
    <property type="match status" value="1"/>
</dbReference>
<dbReference type="InterPro" id="IPR004105">
    <property type="entry name" value="CheA-like_dim"/>
</dbReference>
<dbReference type="SMART" id="SM00073">
    <property type="entry name" value="HPT"/>
    <property type="match status" value="3"/>
</dbReference>
<feature type="modified residue" description="4-aspartylphosphate" evidence="8">
    <location>
        <position position="2094"/>
    </location>
</feature>
<dbReference type="InterPro" id="IPR003594">
    <property type="entry name" value="HATPase_dom"/>
</dbReference>
<evidence type="ECO:0000259" key="12">
    <source>
        <dbReference type="PROSITE" id="PS50851"/>
    </source>
</evidence>
<dbReference type="SUPFAM" id="SSF47226">
    <property type="entry name" value="Histidine-containing phosphotransfer domain, HPT domain"/>
    <property type="match status" value="5"/>
</dbReference>
<dbReference type="SUPFAM" id="SSF52172">
    <property type="entry name" value="CheY-like"/>
    <property type="match status" value="1"/>
</dbReference>
<evidence type="ECO:0000256" key="3">
    <source>
        <dbReference type="ARBA" id="ARBA00022553"/>
    </source>
</evidence>
<comment type="catalytic activity">
    <reaction evidence="1">
        <text>ATP + protein L-histidine = ADP + protein N-phospho-L-histidine.</text>
        <dbReference type="EC" id="2.7.13.3"/>
    </reaction>
</comment>
<dbReference type="Gene3D" id="3.40.50.2300">
    <property type="match status" value="1"/>
</dbReference>
<dbReference type="InterPro" id="IPR005467">
    <property type="entry name" value="His_kinase_dom"/>
</dbReference>
<dbReference type="InterPro" id="IPR011006">
    <property type="entry name" value="CheY-like_superfamily"/>
</dbReference>
<dbReference type="Pfam" id="PF01584">
    <property type="entry name" value="CheW"/>
    <property type="match status" value="1"/>
</dbReference>
<dbReference type="InterPro" id="IPR008207">
    <property type="entry name" value="Sig_transdc_His_kin_Hpt_dom"/>
</dbReference>
<dbReference type="SUPFAM" id="SSF55874">
    <property type="entry name" value="ATPase domain of HSP90 chaperone/DNA topoisomerase II/histidine kinase"/>
    <property type="match status" value="1"/>
</dbReference>
<feature type="domain" description="HPt" evidence="13">
    <location>
        <begin position="1389"/>
        <end position="1492"/>
    </location>
</feature>
<dbReference type="PROSITE" id="PS50109">
    <property type="entry name" value="HIS_KIN"/>
    <property type="match status" value="1"/>
</dbReference>
<dbReference type="Gene3D" id="1.20.120.160">
    <property type="entry name" value="HPT domain"/>
    <property type="match status" value="4"/>
</dbReference>
<keyword evidence="5" id="KW-0418">Kinase</keyword>
<feature type="modified residue" description="Phosphohistidine" evidence="7">
    <location>
        <position position="920"/>
    </location>
</feature>
<dbReference type="PROSITE" id="PS50110">
    <property type="entry name" value="RESPONSE_REGULATORY"/>
    <property type="match status" value="1"/>
</dbReference>
<evidence type="ECO:0000256" key="5">
    <source>
        <dbReference type="ARBA" id="ARBA00022777"/>
    </source>
</evidence>
<dbReference type="InterPro" id="IPR058661">
    <property type="entry name" value="FimL_2nd"/>
</dbReference>
<dbReference type="PROSITE" id="PS50894">
    <property type="entry name" value="HPT"/>
    <property type="match status" value="3"/>
</dbReference>
<dbReference type="PANTHER" id="PTHR43395:SF8">
    <property type="entry name" value="HISTIDINE KINASE"/>
    <property type="match status" value="1"/>
</dbReference>
<dbReference type="Proteomes" id="UP001528850">
    <property type="component" value="Unassembled WGS sequence"/>
</dbReference>
<evidence type="ECO:0000256" key="4">
    <source>
        <dbReference type="ARBA" id="ARBA00022679"/>
    </source>
</evidence>
<feature type="modified residue" description="Phosphohistidine" evidence="7">
    <location>
        <position position="1436"/>
    </location>
</feature>
<keyword evidence="6" id="KW-0902">Two-component regulatory system</keyword>
<keyword evidence="4" id="KW-0808">Transferase</keyword>
<evidence type="ECO:0000259" key="13">
    <source>
        <dbReference type="PROSITE" id="PS50894"/>
    </source>
</evidence>
<feature type="domain" description="Histidine kinase" evidence="10">
    <location>
        <begin position="1664"/>
        <end position="1882"/>
    </location>
</feature>
<feature type="domain" description="HPt" evidence="13">
    <location>
        <begin position="875"/>
        <end position="980"/>
    </location>
</feature>
<dbReference type="InterPro" id="IPR002545">
    <property type="entry name" value="CheW-lke_dom"/>
</dbReference>
<organism evidence="14 15">
    <name type="scientific">Luteibacter sahnii</name>
    <dbReference type="NCBI Taxonomy" id="3021977"/>
    <lineage>
        <taxon>Bacteria</taxon>
        <taxon>Pseudomonadati</taxon>
        <taxon>Pseudomonadota</taxon>
        <taxon>Gammaproteobacteria</taxon>
        <taxon>Lysobacterales</taxon>
        <taxon>Rhodanobacteraceae</taxon>
        <taxon>Luteibacter</taxon>
    </lineage>
</organism>
<feature type="region of interest" description="Disordered" evidence="9">
    <location>
        <begin position="1235"/>
        <end position="1263"/>
    </location>
</feature>
<dbReference type="InterPro" id="IPR001789">
    <property type="entry name" value="Sig_transdc_resp-reg_receiver"/>
</dbReference>
<dbReference type="PANTHER" id="PTHR43395">
    <property type="entry name" value="SENSOR HISTIDINE KINASE CHEA"/>
    <property type="match status" value="1"/>
</dbReference>
<dbReference type="CDD" id="cd17546">
    <property type="entry name" value="REC_hyHK_CKI1_RcsC-like"/>
    <property type="match status" value="1"/>
</dbReference>
<dbReference type="Gene3D" id="3.30.565.10">
    <property type="entry name" value="Histidine kinase-like ATPase, C-terminal domain"/>
    <property type="match status" value="1"/>
</dbReference>
<dbReference type="PRINTS" id="PR00344">
    <property type="entry name" value="BCTRLSENSOR"/>
</dbReference>
<dbReference type="SMART" id="SM00260">
    <property type="entry name" value="CheW"/>
    <property type="match status" value="1"/>
</dbReference>
<dbReference type="Gene3D" id="2.30.30.40">
    <property type="entry name" value="SH3 Domains"/>
    <property type="match status" value="1"/>
</dbReference>
<dbReference type="EC" id="2.7.13.3" evidence="2"/>
<dbReference type="Pfam" id="PF02518">
    <property type="entry name" value="HATPase_c"/>
    <property type="match status" value="1"/>
</dbReference>
<dbReference type="PROSITE" id="PS50851">
    <property type="entry name" value="CHEW"/>
    <property type="match status" value="1"/>
</dbReference>
<feature type="domain" description="CheW-like" evidence="12">
    <location>
        <begin position="1884"/>
        <end position="2020"/>
    </location>
</feature>
<dbReference type="InterPro" id="IPR036061">
    <property type="entry name" value="CheW-like_dom_sf"/>
</dbReference>
<protein>
    <recommendedName>
        <fullName evidence="2">histidine kinase</fullName>
        <ecNumber evidence="2">2.7.13.3</ecNumber>
    </recommendedName>
</protein>
<keyword evidence="15" id="KW-1185">Reference proteome</keyword>
<dbReference type="SUPFAM" id="SSF50341">
    <property type="entry name" value="CheW-like"/>
    <property type="match status" value="1"/>
</dbReference>
<dbReference type="Pfam" id="PF00072">
    <property type="entry name" value="Response_reg"/>
    <property type="match status" value="1"/>
</dbReference>
<evidence type="ECO:0000256" key="6">
    <source>
        <dbReference type="ARBA" id="ARBA00023012"/>
    </source>
</evidence>
<feature type="modified residue" description="Phosphohistidine" evidence="7">
    <location>
        <position position="732"/>
    </location>
</feature>
<evidence type="ECO:0000256" key="1">
    <source>
        <dbReference type="ARBA" id="ARBA00000085"/>
    </source>
</evidence>
<dbReference type="Pfam" id="PF01627">
    <property type="entry name" value="Hpt"/>
    <property type="match status" value="4"/>
</dbReference>
<dbReference type="InterPro" id="IPR051315">
    <property type="entry name" value="Bact_Chemotaxis_CheA"/>
</dbReference>
<dbReference type="SMART" id="SM01231">
    <property type="entry name" value="H-kinase_dim"/>
    <property type="match status" value="1"/>
</dbReference>
<evidence type="ECO:0000259" key="11">
    <source>
        <dbReference type="PROSITE" id="PS50110"/>
    </source>
</evidence>
<dbReference type="CDD" id="cd00088">
    <property type="entry name" value="HPT"/>
    <property type="match status" value="2"/>
</dbReference>
<feature type="domain" description="Response regulatory" evidence="11">
    <location>
        <begin position="2045"/>
        <end position="2161"/>
    </location>
</feature>
<dbReference type="InterPro" id="IPR036890">
    <property type="entry name" value="HATPase_C_sf"/>
</dbReference>
<proteinExistence type="predicted"/>
<comment type="caution">
    <text evidence="14">The sequence shown here is derived from an EMBL/GenBank/DDBJ whole genome shotgun (WGS) entry which is preliminary data.</text>
</comment>
<sequence length="2166" mass="233537">MRLNEHTDFTTLHWVKAELDDALAKARQALESYVDDPRDAYVMHTCAADLHQVHGTLRMVELYGAAMVVGEMEALVAALIDGRVAQRDEAYAVLMRGMMQMPDYLERLQSGHRDVPIVLLPLLNDLRASRGEQSLHESALFTPNLDAPLPLGAPGADDPAAADAARADIGELRLRFQQQLLAWFRGQGGDRQLLAMRATLDAIAARCYTIGGRRLWWIAAGVIEGLERGVLPGHEKDVRQLIGRVDRSIREMMEHGEDALLGGDAEDLARKLLYYVAQARPGSERIDELRDTYRLDGLLPREAELEHARGSISGHNRALLDTVSAAIKEDLLRVKESLDLFLRRPDGDPAQLGPQADVLDRVGDTLGMLALGVPRRVVGEQRRILGDIAAGTRAPDEEALLDVAGALLYVEASLDDHIDRLGAESDIPGGDTGTSPLPRSEARHILSSLMREATANTSRVKEAIVAFVESSWDHAQLDGTPGMMGEIGGAMRMLGAARPAELADGIGLFIHRELLGDRRVPNGTQMDRLADALAALEYYLEAAREHRGGLEHILDVTQQSLAELGYWPVPVDEADTAHEPMGAETLEAIESAAIEHIAVPATSEDPGETVSSFADSFDLLDEPPTDAEVDAEAAAGLADAVEPVHDIVPPAPEPPVDDWVEIEEDIEQEVGGHGMAEFAGFQITVDGIDDEIREIFLEETQEEIDNLTAALGPWMAEPEKPEALTPIRRSFHTLKGSGRLVGARLLGEFSWKVENMLNRVLDRTIAPHEGVQALVRHAVDALPQLKAALEGAGTPSAPIAAIMETADRLAMGDNAFVEEVARNAVHTVRTKVKRRVPRDTLADVPTAAFAAYGQSPSPAPEPEPVVDLPYTPPALPPVDAVLLDILRTEVAQYLTVIRANLAQAQHGELPVDDGLLRAVHTLHGAIGMVDIPVLIQVLAPLEGLIKRVRASGEPLRGDGVHVLRDAADLVDHVMALFDTPEAQVPDVAALAARITALRDEQPEATVAHILYEPDPVSPDGDEAVAAPSAAIGHDDVGTDGASEASHMLDIDASDVLGTLPEEPAREPVEDAFAEPATPSADAHAEALPDHAFAEPPAEHVDANPETPSDEPVQPWADDALSELAAEPVHAHAHDHDGHAAPSGDADMEAALDAELAAHDAAPVEPLPNASGHDELPPVDLPALESLLAEGDLTAEFLAAYDDQPADRAEGTVRPIAAFDAEEEAKWRVLDAEWQAAESDDDTTPGDATGAVEPADEASAEPVERDTILQDYETAAEPLDAAPLPPPVSHDDEVEDGPTPSVAPDAGALEAERGDGDDAALAAPVVDTHGDAGQDASTDEHDGTVAEPTIAIDDADAASIATGEYVIADEPAVESRIDHDAASVPERSPYADIDPDLLEVFVEEGGEILDHADGALAAWRAEPQQAEHVAALQRDLHTLKGSARMAGMAPVGDLAHAMETLLDAVAGGRGGDRADIEAMEAGFDRLHGMVQAIAQGQPIALGDADIEPFARLAGAPIAPDTLTAESYREERAPTPAPMRELPELLPEFEEDDVQRATQEQIRVRADMLDTLVNHAGEVSIYRSRLEQQTASFRAALTEHEQTVERLRSQLRMLEIETETQIIARYHQEHRDNAASAFDPLELDRFSQLQQYSRALAESVSDLVSLQTILDDLTRQSETLLLQQQRVNAELQEGLMQTRMLPFDALVPNLRRTLRQAASDVGKRAQLVVEGANGEMDRNMLERIKAPFEHMLRNAVAHGIEPPAVRESSGKNPEGTVRIRVAREATEIVVRLSDDGAGMDREAIRAKAIARGLLRSDARVSDEQIFQLTQVPGFSTAETITQVAGRGVGMDVVANEIKQLGGTLGIESVRGEGTTFVMRLPFTLAVTQALIVRIGETSFAIPMTSVHGVAHVEPNELAHRMADERPSFDYAGEDYAIHDLPQLLGVHTVSADEGEVPLLIVRAGDLRAAIRVDAVLGSREIVVKPVGPQVSSVPGILGATIMGDGSVLVILDLAPLVRHGVARSAFEAEAERPQAPRAQDEVRVRPLVMVVDDSITMRKVTGRVLERHGFEVMTAKDGLDALEKLNERVPDLMLLDIEMPRMDGYELATAMKAEDRLAHVPVIMITSRTGDKHRQRAFDIGVKRYIGKPYQENDLIAQINDLLGGHHD</sequence>
<evidence type="ECO:0000256" key="8">
    <source>
        <dbReference type="PROSITE-ProRule" id="PRU00169"/>
    </source>
</evidence>
<gene>
    <name evidence="14" type="ORF">P3W24_09520</name>
</gene>
<dbReference type="InterPro" id="IPR036641">
    <property type="entry name" value="HPT_dom_sf"/>
</dbReference>
<keyword evidence="3 8" id="KW-0597">Phosphoprotein</keyword>
<feature type="domain" description="HPt" evidence="13">
    <location>
        <begin position="685"/>
        <end position="792"/>
    </location>
</feature>
<dbReference type="RefSeq" id="WP_320549709.1">
    <property type="nucleotide sequence ID" value="NZ_JAQLOK010000001.1"/>
</dbReference>
<evidence type="ECO:0000256" key="9">
    <source>
        <dbReference type="SAM" id="MobiDB-lite"/>
    </source>
</evidence>
<dbReference type="InterPro" id="IPR004358">
    <property type="entry name" value="Sig_transdc_His_kin-like_C"/>
</dbReference>
<evidence type="ECO:0000313" key="14">
    <source>
        <dbReference type="EMBL" id="MDF4025201.1"/>
    </source>
</evidence>
<feature type="region of interest" description="Disordered" evidence="9">
    <location>
        <begin position="1278"/>
        <end position="1313"/>
    </location>
</feature>
<dbReference type="SMART" id="SM00448">
    <property type="entry name" value="REC"/>
    <property type="match status" value="1"/>
</dbReference>